<dbReference type="EMBL" id="UYYA01003818">
    <property type="protein sequence ID" value="VDM56084.1"/>
    <property type="molecule type" value="Genomic_DNA"/>
</dbReference>
<sequence>MKHCFDSYSDDLTEITASCQTLNTDQKLLDVCKVSCPHNFYILFSLII</sequence>
<reference evidence="1 2" key="2">
    <citation type="submission" date="2018-11" db="EMBL/GenBank/DDBJ databases">
        <authorList>
            <consortium name="Pathogen Informatics"/>
        </authorList>
    </citation>
    <scope>NUCLEOTIDE SEQUENCE [LARGE SCALE GENOMIC DNA]</scope>
    <source>
        <strain evidence="1 2">Costa Rica</strain>
    </source>
</reference>
<dbReference type="Proteomes" id="UP000267027">
    <property type="component" value="Unassembled WGS sequence"/>
</dbReference>
<keyword evidence="2" id="KW-1185">Reference proteome</keyword>
<proteinExistence type="predicted"/>
<reference evidence="3" key="1">
    <citation type="submission" date="2017-02" db="UniProtKB">
        <authorList>
            <consortium name="WormBaseParasite"/>
        </authorList>
    </citation>
    <scope>IDENTIFICATION</scope>
</reference>
<dbReference type="OrthoDB" id="5783328at2759"/>
<accession>A0A0R3PJ90</accession>
<organism evidence="3">
    <name type="scientific">Angiostrongylus costaricensis</name>
    <name type="common">Nematode worm</name>
    <dbReference type="NCBI Taxonomy" id="334426"/>
    <lineage>
        <taxon>Eukaryota</taxon>
        <taxon>Metazoa</taxon>
        <taxon>Ecdysozoa</taxon>
        <taxon>Nematoda</taxon>
        <taxon>Chromadorea</taxon>
        <taxon>Rhabditida</taxon>
        <taxon>Rhabditina</taxon>
        <taxon>Rhabditomorpha</taxon>
        <taxon>Strongyloidea</taxon>
        <taxon>Metastrongylidae</taxon>
        <taxon>Angiostrongylus</taxon>
    </lineage>
</organism>
<name>A0A0R3PJ90_ANGCS</name>
<evidence type="ECO:0000313" key="1">
    <source>
        <dbReference type="EMBL" id="VDM56084.1"/>
    </source>
</evidence>
<evidence type="ECO:0000313" key="3">
    <source>
        <dbReference type="WBParaSite" id="ACOC_0000449801-mRNA-1"/>
    </source>
</evidence>
<evidence type="ECO:0000313" key="2">
    <source>
        <dbReference type="Proteomes" id="UP000267027"/>
    </source>
</evidence>
<gene>
    <name evidence="1" type="ORF">ACOC_LOCUS4499</name>
</gene>
<dbReference type="WBParaSite" id="ACOC_0000449801-mRNA-1">
    <property type="protein sequence ID" value="ACOC_0000449801-mRNA-1"/>
    <property type="gene ID" value="ACOC_0000449801"/>
</dbReference>
<protein>
    <submittedName>
        <fullName evidence="3">CPG4 domain-containing protein</fullName>
    </submittedName>
</protein>
<dbReference type="AlphaFoldDB" id="A0A0R3PJ90"/>